<dbReference type="PROSITE" id="PS51898">
    <property type="entry name" value="TYR_RECOMBINASE"/>
    <property type="match status" value="1"/>
</dbReference>
<name>A0A418PX94_9BACT</name>
<gene>
    <name evidence="8" type="ORF">D0X99_03155</name>
</gene>
<proteinExistence type="inferred from homology"/>
<comment type="caution">
    <text evidence="8">The sequence shown here is derived from an EMBL/GenBank/DDBJ whole genome shotgun (WGS) entry which is preliminary data.</text>
</comment>
<dbReference type="Gene3D" id="1.10.150.130">
    <property type="match status" value="1"/>
</dbReference>
<dbReference type="InterPro" id="IPR004107">
    <property type="entry name" value="Integrase_SAM-like_N"/>
</dbReference>
<dbReference type="RefSeq" id="WP_119476173.1">
    <property type="nucleotide sequence ID" value="NZ_QXML01000001.1"/>
</dbReference>
<dbReference type="Gene3D" id="1.10.443.10">
    <property type="entry name" value="Intergrase catalytic core"/>
    <property type="match status" value="1"/>
</dbReference>
<evidence type="ECO:0000256" key="1">
    <source>
        <dbReference type="ARBA" id="ARBA00008857"/>
    </source>
</evidence>
<sequence>MKTIFVKSGIWKKQGLVLLEFGFDHQLKELVKTLPGAVWNGRRKAWILPYQDGLLVRIKHLFQGKANLDLSGFRKILPEELPAKFPDLSPNLEQEIQKFGEWMQNRRYAESTVKTYSQSLSLFFRFMRNKNPEEITTEDLENFHQNYILRRKYSVAFQSQVINAVKLYFSTKLKRKLEPTQVERPKKPRILPHVLSKEKVKAILQAHKNIKHKTMLSLIYACGLRRSELLNLKLADVDSKRGLLRINQAKGAKDRLVPISEKTIEMLRAYYKSERPKVYLFEGSMEGKPYSAKSLENVLKQAVEKSGIKRKPSLHWLRHSYATHLLEGGTDLRFIQELLGHQSSKTTEIYTHVSTRSLQQIKSPFDEL</sequence>
<dbReference type="PANTHER" id="PTHR30349">
    <property type="entry name" value="PHAGE INTEGRASE-RELATED"/>
    <property type="match status" value="1"/>
</dbReference>
<dbReference type="Pfam" id="PF13495">
    <property type="entry name" value="Phage_int_SAM_4"/>
    <property type="match status" value="1"/>
</dbReference>
<evidence type="ECO:0000259" key="7">
    <source>
        <dbReference type="PROSITE" id="PS51900"/>
    </source>
</evidence>
<dbReference type="InterPro" id="IPR010998">
    <property type="entry name" value="Integrase_recombinase_N"/>
</dbReference>
<feature type="domain" description="Core-binding (CB)" evidence="7">
    <location>
        <begin position="90"/>
        <end position="173"/>
    </location>
</feature>
<accession>A0A418PX94</accession>
<dbReference type="PANTHER" id="PTHR30349:SF41">
    <property type="entry name" value="INTEGRASE_RECOMBINASE PROTEIN MJ0367-RELATED"/>
    <property type="match status" value="1"/>
</dbReference>
<dbReference type="InterPro" id="IPR002104">
    <property type="entry name" value="Integrase_catalytic"/>
</dbReference>
<keyword evidence="9" id="KW-1185">Reference proteome</keyword>
<keyword evidence="4" id="KW-0233">DNA recombination</keyword>
<evidence type="ECO:0000256" key="2">
    <source>
        <dbReference type="ARBA" id="ARBA00022908"/>
    </source>
</evidence>
<dbReference type="InterPro" id="IPR013762">
    <property type="entry name" value="Integrase-like_cat_sf"/>
</dbReference>
<evidence type="ECO:0000256" key="5">
    <source>
        <dbReference type="PROSITE-ProRule" id="PRU01248"/>
    </source>
</evidence>
<feature type="domain" description="Tyr recombinase" evidence="6">
    <location>
        <begin position="190"/>
        <end position="363"/>
    </location>
</feature>
<organism evidence="8 9">
    <name type="scientific">Algoriphagus lacus</name>
    <dbReference type="NCBI Taxonomy" id="2056311"/>
    <lineage>
        <taxon>Bacteria</taxon>
        <taxon>Pseudomonadati</taxon>
        <taxon>Bacteroidota</taxon>
        <taxon>Cytophagia</taxon>
        <taxon>Cytophagales</taxon>
        <taxon>Cyclobacteriaceae</taxon>
        <taxon>Algoriphagus</taxon>
    </lineage>
</organism>
<keyword evidence="3 5" id="KW-0238">DNA-binding</keyword>
<evidence type="ECO:0000256" key="3">
    <source>
        <dbReference type="ARBA" id="ARBA00023125"/>
    </source>
</evidence>
<evidence type="ECO:0000256" key="4">
    <source>
        <dbReference type="ARBA" id="ARBA00023172"/>
    </source>
</evidence>
<dbReference type="GO" id="GO:0006310">
    <property type="term" value="P:DNA recombination"/>
    <property type="evidence" value="ECO:0007669"/>
    <property type="project" value="UniProtKB-KW"/>
</dbReference>
<evidence type="ECO:0000313" key="9">
    <source>
        <dbReference type="Proteomes" id="UP000283522"/>
    </source>
</evidence>
<dbReference type="Proteomes" id="UP000283522">
    <property type="component" value="Unassembled WGS sequence"/>
</dbReference>
<evidence type="ECO:0000313" key="8">
    <source>
        <dbReference type="EMBL" id="RIW18695.1"/>
    </source>
</evidence>
<dbReference type="InterPro" id="IPR044068">
    <property type="entry name" value="CB"/>
</dbReference>
<evidence type="ECO:0000259" key="6">
    <source>
        <dbReference type="PROSITE" id="PS51898"/>
    </source>
</evidence>
<dbReference type="GO" id="GO:0003677">
    <property type="term" value="F:DNA binding"/>
    <property type="evidence" value="ECO:0007669"/>
    <property type="project" value="UniProtKB-UniRule"/>
</dbReference>
<dbReference type="GO" id="GO:0015074">
    <property type="term" value="P:DNA integration"/>
    <property type="evidence" value="ECO:0007669"/>
    <property type="project" value="UniProtKB-KW"/>
</dbReference>
<dbReference type="PROSITE" id="PS51900">
    <property type="entry name" value="CB"/>
    <property type="match status" value="1"/>
</dbReference>
<reference evidence="8 9" key="1">
    <citation type="submission" date="2018-09" db="EMBL/GenBank/DDBJ databases">
        <authorList>
            <person name="Wang X."/>
            <person name="Du Z."/>
        </authorList>
    </citation>
    <scope>NUCLEOTIDE SEQUENCE [LARGE SCALE GENOMIC DNA]</scope>
    <source>
        <strain evidence="8 9">N3</strain>
    </source>
</reference>
<dbReference type="SUPFAM" id="SSF56349">
    <property type="entry name" value="DNA breaking-rejoining enzymes"/>
    <property type="match status" value="1"/>
</dbReference>
<dbReference type="OrthoDB" id="9801717at2"/>
<protein>
    <submittedName>
        <fullName evidence="8">Integrase</fullName>
    </submittedName>
</protein>
<dbReference type="AlphaFoldDB" id="A0A418PX94"/>
<comment type="similarity">
    <text evidence="1">Belongs to the 'phage' integrase family.</text>
</comment>
<dbReference type="InterPro" id="IPR050090">
    <property type="entry name" value="Tyrosine_recombinase_XerCD"/>
</dbReference>
<dbReference type="Pfam" id="PF00589">
    <property type="entry name" value="Phage_integrase"/>
    <property type="match status" value="1"/>
</dbReference>
<dbReference type="EMBL" id="QXML01000001">
    <property type="protein sequence ID" value="RIW18695.1"/>
    <property type="molecule type" value="Genomic_DNA"/>
</dbReference>
<keyword evidence="2" id="KW-0229">DNA integration</keyword>
<dbReference type="InterPro" id="IPR011010">
    <property type="entry name" value="DNA_brk_join_enz"/>
</dbReference>